<protein>
    <recommendedName>
        <fullName evidence="7">1-acyl-sn-glycerol-3-phosphate acyltransferase</fullName>
        <ecNumber evidence="7">2.3.1.51</ecNumber>
    </recommendedName>
</protein>
<name>A0A1M4U7Z5_9CLOT</name>
<evidence type="ECO:0000256" key="2">
    <source>
        <dbReference type="ARBA" id="ARBA00008655"/>
    </source>
</evidence>
<gene>
    <name evidence="9" type="ORF">SAMN05443638_10477</name>
</gene>
<dbReference type="EMBL" id="FQVM01000004">
    <property type="protein sequence ID" value="SHE52738.1"/>
    <property type="molecule type" value="Genomic_DNA"/>
</dbReference>
<dbReference type="PANTHER" id="PTHR10434:SF64">
    <property type="entry name" value="1-ACYL-SN-GLYCEROL-3-PHOSPHATE ACYLTRANSFERASE-RELATED"/>
    <property type="match status" value="1"/>
</dbReference>
<proteinExistence type="inferred from homology"/>
<dbReference type="AlphaFoldDB" id="A0A1M4U7Z5"/>
<dbReference type="Proteomes" id="UP000184035">
    <property type="component" value="Unassembled WGS sequence"/>
</dbReference>
<evidence type="ECO:0000256" key="7">
    <source>
        <dbReference type="RuleBase" id="RU361267"/>
    </source>
</evidence>
<dbReference type="RefSeq" id="WP_072893156.1">
    <property type="nucleotide sequence ID" value="NZ_FQVM01000004.1"/>
</dbReference>
<dbReference type="InterPro" id="IPR002123">
    <property type="entry name" value="Plipid/glycerol_acylTrfase"/>
</dbReference>
<dbReference type="SMART" id="SM00563">
    <property type="entry name" value="PlsC"/>
    <property type="match status" value="1"/>
</dbReference>
<keyword evidence="7" id="KW-1208">Phospholipid metabolism</keyword>
<dbReference type="OrthoDB" id="9803035at2"/>
<accession>A0A1M4U7Z5</accession>
<comment type="pathway">
    <text evidence="1">Lipid metabolism.</text>
</comment>
<dbReference type="GO" id="GO:0016020">
    <property type="term" value="C:membrane"/>
    <property type="evidence" value="ECO:0007669"/>
    <property type="project" value="InterPro"/>
</dbReference>
<dbReference type="NCBIfam" id="TIGR00530">
    <property type="entry name" value="AGP_acyltrn"/>
    <property type="match status" value="1"/>
</dbReference>
<sequence length="242" mass="27621">MLRTIAWYTNFALSLILYTPKMYKVKKDLKKGNIKDEYEYIDNITSKWAFSQLKLSGARVKIFGEENIPKDIPVVFISNHQGNFDIALFMSLIKKPKGYIAKAEMEKVPLLRTWMRYMHCVFMDRSNLRKSAQSIIEGVKILKNGQSLVIFPEGTRSKGDKLGEFKAGSFKLATKAKVPIIPVTINGSYKILEAHKGKIVPSDVEIYIHPMIETKNLTREEQELLPEKVRSIIASKLPNQGI</sequence>
<comment type="catalytic activity">
    <reaction evidence="7">
        <text>a 1-acyl-sn-glycero-3-phosphate + an acyl-CoA = a 1,2-diacyl-sn-glycero-3-phosphate + CoA</text>
        <dbReference type="Rhea" id="RHEA:19709"/>
        <dbReference type="ChEBI" id="CHEBI:57287"/>
        <dbReference type="ChEBI" id="CHEBI:57970"/>
        <dbReference type="ChEBI" id="CHEBI:58342"/>
        <dbReference type="ChEBI" id="CHEBI:58608"/>
        <dbReference type="EC" id="2.3.1.51"/>
    </reaction>
</comment>
<dbReference type="SUPFAM" id="SSF69593">
    <property type="entry name" value="Glycerol-3-phosphate (1)-acyltransferase"/>
    <property type="match status" value="1"/>
</dbReference>
<keyword evidence="10" id="KW-1185">Reference proteome</keyword>
<feature type="domain" description="Phospholipid/glycerol acyltransferase" evidence="8">
    <location>
        <begin position="74"/>
        <end position="188"/>
    </location>
</feature>
<evidence type="ECO:0000313" key="10">
    <source>
        <dbReference type="Proteomes" id="UP000184035"/>
    </source>
</evidence>
<dbReference type="GO" id="GO:0003841">
    <property type="term" value="F:1-acylglycerol-3-phosphate O-acyltransferase activity"/>
    <property type="evidence" value="ECO:0007669"/>
    <property type="project" value="UniProtKB-UniRule"/>
</dbReference>
<dbReference type="CDD" id="cd07989">
    <property type="entry name" value="LPLAT_AGPAT-like"/>
    <property type="match status" value="1"/>
</dbReference>
<evidence type="ECO:0000259" key="8">
    <source>
        <dbReference type="SMART" id="SM00563"/>
    </source>
</evidence>
<dbReference type="Pfam" id="PF01553">
    <property type="entry name" value="Acyltransferase"/>
    <property type="match status" value="1"/>
</dbReference>
<keyword evidence="3 7" id="KW-0444">Lipid biosynthesis</keyword>
<dbReference type="PANTHER" id="PTHR10434">
    <property type="entry name" value="1-ACYL-SN-GLYCEROL-3-PHOSPHATE ACYLTRANSFERASE"/>
    <property type="match status" value="1"/>
</dbReference>
<dbReference type="EC" id="2.3.1.51" evidence="7"/>
<evidence type="ECO:0000256" key="1">
    <source>
        <dbReference type="ARBA" id="ARBA00005189"/>
    </source>
</evidence>
<evidence type="ECO:0000256" key="3">
    <source>
        <dbReference type="ARBA" id="ARBA00022516"/>
    </source>
</evidence>
<comment type="similarity">
    <text evidence="2 7">Belongs to the 1-acyl-sn-glycerol-3-phosphate acyltransferase family.</text>
</comment>
<dbReference type="InterPro" id="IPR004552">
    <property type="entry name" value="AGP_acyltrans"/>
</dbReference>
<evidence type="ECO:0000313" key="9">
    <source>
        <dbReference type="EMBL" id="SHE52738.1"/>
    </source>
</evidence>
<dbReference type="STRING" id="1533.SAMN05443638_10477"/>
<organism evidence="9 10">
    <name type="scientific">Clostridium fallax</name>
    <dbReference type="NCBI Taxonomy" id="1533"/>
    <lineage>
        <taxon>Bacteria</taxon>
        <taxon>Bacillati</taxon>
        <taxon>Bacillota</taxon>
        <taxon>Clostridia</taxon>
        <taxon>Eubacteriales</taxon>
        <taxon>Clostridiaceae</taxon>
        <taxon>Clostridium</taxon>
    </lineage>
</organism>
<reference evidence="9 10" key="1">
    <citation type="submission" date="2016-11" db="EMBL/GenBank/DDBJ databases">
        <authorList>
            <person name="Jaros S."/>
            <person name="Januszkiewicz K."/>
            <person name="Wedrychowicz H."/>
        </authorList>
    </citation>
    <scope>NUCLEOTIDE SEQUENCE [LARGE SCALE GENOMIC DNA]</scope>
    <source>
        <strain evidence="9 10">DSM 2631</strain>
    </source>
</reference>
<keyword evidence="6 7" id="KW-0012">Acyltransferase</keyword>
<keyword evidence="4 7" id="KW-0808">Transferase</keyword>
<keyword evidence="7" id="KW-0594">Phospholipid biosynthesis</keyword>
<evidence type="ECO:0000256" key="5">
    <source>
        <dbReference type="ARBA" id="ARBA00023098"/>
    </source>
</evidence>
<keyword evidence="5 7" id="KW-0443">Lipid metabolism</keyword>
<evidence type="ECO:0000256" key="4">
    <source>
        <dbReference type="ARBA" id="ARBA00022679"/>
    </source>
</evidence>
<comment type="domain">
    <text evidence="7">The HXXXXD motif is essential for acyltransferase activity and may constitute the binding site for the phosphate moiety of the glycerol-3-phosphate.</text>
</comment>
<dbReference type="GO" id="GO:0006654">
    <property type="term" value="P:phosphatidic acid biosynthetic process"/>
    <property type="evidence" value="ECO:0007669"/>
    <property type="project" value="TreeGrafter"/>
</dbReference>
<evidence type="ECO:0000256" key="6">
    <source>
        <dbReference type="ARBA" id="ARBA00023315"/>
    </source>
</evidence>